<dbReference type="Gene3D" id="1.20.1280.50">
    <property type="match status" value="1"/>
</dbReference>
<accession>A0A5J9VZ08</accession>
<dbReference type="PANTHER" id="PTHR34145">
    <property type="entry name" value="OS02G0105600 PROTEIN"/>
    <property type="match status" value="1"/>
</dbReference>
<gene>
    <name evidence="2" type="ORF">EJB05_14634</name>
</gene>
<dbReference type="Proteomes" id="UP000324897">
    <property type="component" value="Chromosome 4"/>
</dbReference>
<dbReference type="SUPFAM" id="SSF52047">
    <property type="entry name" value="RNI-like"/>
    <property type="match status" value="1"/>
</dbReference>
<reference evidence="2 3" key="1">
    <citation type="journal article" date="2019" name="Sci. Rep.">
        <title>A high-quality genome of Eragrostis curvula grass provides insights into Poaceae evolution and supports new strategies to enhance forage quality.</title>
        <authorList>
            <person name="Carballo J."/>
            <person name="Santos B.A.C.M."/>
            <person name="Zappacosta D."/>
            <person name="Garbus I."/>
            <person name="Selva J.P."/>
            <person name="Gallo C.A."/>
            <person name="Diaz A."/>
            <person name="Albertini E."/>
            <person name="Caccamo M."/>
            <person name="Echenique V."/>
        </authorList>
    </citation>
    <scope>NUCLEOTIDE SEQUENCE [LARGE SCALE GENOMIC DNA]</scope>
    <source>
        <strain evidence="3">cv. Victoria</strain>
        <tissue evidence="2">Leaf</tissue>
    </source>
</reference>
<feature type="domain" description="F-box" evidence="1">
    <location>
        <begin position="36"/>
        <end position="83"/>
    </location>
</feature>
<evidence type="ECO:0000313" key="3">
    <source>
        <dbReference type="Proteomes" id="UP000324897"/>
    </source>
</evidence>
<dbReference type="PROSITE" id="PS50181">
    <property type="entry name" value="FBOX"/>
    <property type="match status" value="1"/>
</dbReference>
<comment type="caution">
    <text evidence="2">The sequence shown here is derived from an EMBL/GenBank/DDBJ whole genome shotgun (WGS) entry which is preliminary data.</text>
</comment>
<dbReference type="Gene3D" id="3.80.10.10">
    <property type="entry name" value="Ribonuclease Inhibitor"/>
    <property type="match status" value="1"/>
</dbReference>
<dbReference type="Gramene" id="TVU41138">
    <property type="protein sequence ID" value="TVU41138"/>
    <property type="gene ID" value="EJB05_14634"/>
</dbReference>
<dbReference type="InterPro" id="IPR053781">
    <property type="entry name" value="F-box_AtFBL13-like"/>
</dbReference>
<dbReference type="InterPro" id="IPR036047">
    <property type="entry name" value="F-box-like_dom_sf"/>
</dbReference>
<dbReference type="SUPFAM" id="SSF81383">
    <property type="entry name" value="F-box domain"/>
    <property type="match status" value="1"/>
</dbReference>
<evidence type="ECO:0000259" key="1">
    <source>
        <dbReference type="PROSITE" id="PS50181"/>
    </source>
</evidence>
<dbReference type="Pfam" id="PF00646">
    <property type="entry name" value="F-box"/>
    <property type="match status" value="1"/>
</dbReference>
<dbReference type="InterPro" id="IPR032675">
    <property type="entry name" value="LRR_dom_sf"/>
</dbReference>
<dbReference type="InterPro" id="IPR001810">
    <property type="entry name" value="F-box_dom"/>
</dbReference>
<sequence length="479" mass="55412">MGSSSPPAHTPPLDAAGFIPQKKMILCNAQQPMQDHDKISALPDDILVKILSLMSVREAAVTDCLSKRWRHLWANVDHLILDMHTFGMQVPANSNLSENPDFWMSEATKFVQNVNELLHRHDDNGVKKIGIQFPLNSAHASELDRWVAFAVASHAENLFLYLYNRVTSKVTEPYVFPLKYFADVRDCQLRRLSLQHCILEPAPPNLSGFSHLDYLLLSYVRAVDEDILNIMSSCHALRYLYLIRCDKLIYLRISHAQLVAVEVYKCSRVRSISVRTEKLESFSYMGRQMHIEYECAPVILDLSAYFVYGYKFPSVCLGAFPKLEILRLQFPHISRILQHNGIYAGLREILLCILTSWKKSIRFVACLLKAAPLVKTLQLEVHGNLRPPNELKIRWPKNFTPTRLRTIKIGGFSGESELMQLLLFLLNMSPMLETLRIDTHPWNYVGFKRWKRRTWKMLRGAIMQERLRGRTWLLKFHLP</sequence>
<proteinExistence type="predicted"/>
<dbReference type="InterPro" id="IPR053772">
    <property type="entry name" value="At1g61320/At1g61330-like"/>
</dbReference>
<dbReference type="OrthoDB" id="680793at2759"/>
<dbReference type="AlphaFoldDB" id="A0A5J9VZ08"/>
<protein>
    <recommendedName>
        <fullName evidence="1">F-box domain-containing protein</fullName>
    </recommendedName>
</protein>
<name>A0A5J9VZ08_9POAL</name>
<dbReference type="Pfam" id="PF23622">
    <property type="entry name" value="LRR_At1g61320_AtMIF1"/>
    <property type="match status" value="1"/>
</dbReference>
<dbReference type="EMBL" id="RWGY01000007">
    <property type="protein sequence ID" value="TVU41138.1"/>
    <property type="molecule type" value="Genomic_DNA"/>
</dbReference>
<dbReference type="CDD" id="cd22160">
    <property type="entry name" value="F-box_AtFBL13-like"/>
    <property type="match status" value="1"/>
</dbReference>
<dbReference type="InterPro" id="IPR055357">
    <property type="entry name" value="LRR_At1g61320_AtMIF1"/>
</dbReference>
<evidence type="ECO:0000313" key="2">
    <source>
        <dbReference type="EMBL" id="TVU41138.1"/>
    </source>
</evidence>
<keyword evidence="3" id="KW-1185">Reference proteome</keyword>
<organism evidence="2 3">
    <name type="scientific">Eragrostis curvula</name>
    <name type="common">weeping love grass</name>
    <dbReference type="NCBI Taxonomy" id="38414"/>
    <lineage>
        <taxon>Eukaryota</taxon>
        <taxon>Viridiplantae</taxon>
        <taxon>Streptophyta</taxon>
        <taxon>Embryophyta</taxon>
        <taxon>Tracheophyta</taxon>
        <taxon>Spermatophyta</taxon>
        <taxon>Magnoliopsida</taxon>
        <taxon>Liliopsida</taxon>
        <taxon>Poales</taxon>
        <taxon>Poaceae</taxon>
        <taxon>PACMAD clade</taxon>
        <taxon>Chloridoideae</taxon>
        <taxon>Eragrostideae</taxon>
        <taxon>Eragrostidinae</taxon>
        <taxon>Eragrostis</taxon>
    </lineage>
</organism>
<dbReference type="PANTHER" id="PTHR34145:SF28">
    <property type="entry name" value="F-BOX DOMAIN-CONTAINING PROTEIN"/>
    <property type="match status" value="1"/>
</dbReference>